<dbReference type="InterPro" id="IPR036188">
    <property type="entry name" value="FAD/NAD-bd_sf"/>
</dbReference>
<organism evidence="2 3">
    <name type="scientific">Thalassolituus pacificus</name>
    <dbReference type="NCBI Taxonomy" id="2975440"/>
    <lineage>
        <taxon>Bacteria</taxon>
        <taxon>Pseudomonadati</taxon>
        <taxon>Pseudomonadota</taxon>
        <taxon>Gammaproteobacteria</taxon>
        <taxon>Oceanospirillales</taxon>
        <taxon>Oceanospirillaceae</taxon>
        <taxon>Thalassolituus</taxon>
    </lineage>
</organism>
<dbReference type="GO" id="GO:0016491">
    <property type="term" value="F:oxidoreductase activity"/>
    <property type="evidence" value="ECO:0007669"/>
    <property type="project" value="InterPro"/>
</dbReference>
<accession>A0A9X2WGF1</accession>
<dbReference type="AlphaFoldDB" id="A0A9X2WGF1"/>
<proteinExistence type="predicted"/>
<dbReference type="EMBL" id="JAOANI010000019">
    <property type="protein sequence ID" value="MCT7359774.1"/>
    <property type="molecule type" value="Genomic_DNA"/>
</dbReference>
<reference evidence="2" key="1">
    <citation type="journal article" date="2022" name="Front. Microbiol.">
        <title>Genome-based taxonomic rearrangement of Oceanobacter-related bacteria including the description of Thalassolituus hydrocarbonoclasticus sp. nov. and Thalassolituus pacificus sp. nov. and emended description of the genus Thalassolituus.</title>
        <authorList>
            <person name="Dong C."/>
            <person name="Wei L."/>
            <person name="Wang J."/>
            <person name="Lai Q."/>
            <person name="Huang Z."/>
            <person name="Shao Z."/>
        </authorList>
    </citation>
    <scope>NUCLEOTIDE SEQUENCE</scope>
    <source>
        <strain evidence="2">59MF3M-4</strain>
    </source>
</reference>
<evidence type="ECO:0000313" key="2">
    <source>
        <dbReference type="EMBL" id="MCT7359774.1"/>
    </source>
</evidence>
<keyword evidence="3" id="KW-1185">Reference proteome</keyword>
<dbReference type="RefSeq" id="WP_260976631.1">
    <property type="nucleotide sequence ID" value="NZ_JAOANI010000019.1"/>
</dbReference>
<evidence type="ECO:0000313" key="3">
    <source>
        <dbReference type="Proteomes" id="UP001147830"/>
    </source>
</evidence>
<protein>
    <submittedName>
        <fullName evidence="2">FAD-dependent oxidoreductase</fullName>
    </submittedName>
</protein>
<name>A0A9X2WGF1_9GAMM</name>
<dbReference type="PANTHER" id="PTHR42923">
    <property type="entry name" value="PROTOPORPHYRINOGEN OXIDASE"/>
    <property type="match status" value="1"/>
</dbReference>
<dbReference type="Proteomes" id="UP001147830">
    <property type="component" value="Unassembled WGS sequence"/>
</dbReference>
<reference evidence="2" key="2">
    <citation type="submission" date="2022-08" db="EMBL/GenBank/DDBJ databases">
        <authorList>
            <person name="Dong C."/>
        </authorList>
    </citation>
    <scope>NUCLEOTIDE SEQUENCE</scope>
    <source>
        <strain evidence="2">59MF3M-4</strain>
    </source>
</reference>
<dbReference type="Pfam" id="PF01593">
    <property type="entry name" value="Amino_oxidase"/>
    <property type="match status" value="1"/>
</dbReference>
<dbReference type="Gene3D" id="3.50.50.60">
    <property type="entry name" value="FAD/NAD(P)-binding domain"/>
    <property type="match status" value="1"/>
</dbReference>
<dbReference type="InterPro" id="IPR002937">
    <property type="entry name" value="Amino_oxidase"/>
</dbReference>
<sequence>MTAQIPVITPHTNRQRIAIIGSGIAGLSAAWLLSRDHDVTLYERAEKPGMGIYSVDIPWADKSTSIDIPLRVFTPAYYPSLMRLYRDAGVHTETTNHAAAYADADNRLFFHYGNLQLGRLSLSFPKLLNGTLLKQHLHTFRRLQQHKNSTALQQQRFGDFLLQHNLHSDYSRQILLPALATVCTCDYDDVLAYPADILVNYLTCGVMKDGLMRASGGVDEVVAQLLESAVTLRTATAVERIEEHQHSVSVFSAGQQDSFDRVVIATQPHHARQILSTLPAARQRCQQLEQIPVVESRMQLHTDQSLLPASRVPLAPVSYFLPGDENRPEATVDLAKAIGHLRNGPAILQVWNPLRAANPQSVLADVTFSRPLVTLHSRQAVRELRRQDASQRILLTGSYLCDGIPLLDGAVESSLRVAHLIGSSRAW</sequence>
<comment type="caution">
    <text evidence="2">The sequence shown here is derived from an EMBL/GenBank/DDBJ whole genome shotgun (WGS) entry which is preliminary data.</text>
</comment>
<feature type="domain" description="Amine oxidase" evidence="1">
    <location>
        <begin position="24"/>
        <end position="294"/>
    </location>
</feature>
<dbReference type="InterPro" id="IPR050464">
    <property type="entry name" value="Zeta_carotene_desat/Oxidored"/>
</dbReference>
<gene>
    <name evidence="2" type="ORF">NYR02_12210</name>
</gene>
<dbReference type="SUPFAM" id="SSF51905">
    <property type="entry name" value="FAD/NAD(P)-binding domain"/>
    <property type="match status" value="1"/>
</dbReference>
<evidence type="ECO:0000259" key="1">
    <source>
        <dbReference type="Pfam" id="PF01593"/>
    </source>
</evidence>
<dbReference type="PANTHER" id="PTHR42923:SF17">
    <property type="entry name" value="AMINE OXIDASE DOMAIN-CONTAINING PROTEIN"/>
    <property type="match status" value="1"/>
</dbReference>